<sequence>MGWRSACGQSSARPQHFRQHRQVSQVIDILRRRGGTATFAELRVSVSGRAIRGALADAAILRIAKGVYTVPPAADPLAAARAQGGIVSHTSAAVLHGFSVLDLPSKPHITVPRGQHRRLSRVDCELHWADDVPSDGRCTGKLRTVLDCARTLPFAAALTVADSALRLGAIDRSQLLIAAAELTGPGSRRARRVAAAADGRAESPLESVLRSILIEAGIDGFVPQFQVRDGKFSARIDLGHPRLLIALEADSFAHHGTRTALARDCRRHVNLTIRGWRLLRFSWEDVMFDPGWVVDVIRQAVAGSPGHHNSGVTDVTSGERHALALL</sequence>
<dbReference type="Pfam" id="PF04480">
    <property type="entry name" value="DUF559"/>
    <property type="match status" value="1"/>
</dbReference>
<feature type="domain" description="DUF559" evidence="1">
    <location>
        <begin position="244"/>
        <end position="301"/>
    </location>
</feature>
<dbReference type="InterPro" id="IPR011335">
    <property type="entry name" value="Restrct_endonuc-II-like"/>
</dbReference>
<dbReference type="Gene3D" id="3.40.960.10">
    <property type="entry name" value="VSR Endonuclease"/>
    <property type="match status" value="1"/>
</dbReference>
<gene>
    <name evidence="2" type="ORF">EV646_115158</name>
</gene>
<evidence type="ECO:0000313" key="3">
    <source>
        <dbReference type="Proteomes" id="UP000295573"/>
    </source>
</evidence>
<evidence type="ECO:0000259" key="1">
    <source>
        <dbReference type="Pfam" id="PF04480"/>
    </source>
</evidence>
<dbReference type="Proteomes" id="UP000295573">
    <property type="component" value="Unassembled WGS sequence"/>
</dbReference>
<comment type="caution">
    <text evidence="2">The sequence shown here is derived from an EMBL/GenBank/DDBJ whole genome shotgun (WGS) entry which is preliminary data.</text>
</comment>
<organism evidence="2 3">
    <name type="scientific">Kribbella antiqua</name>
    <dbReference type="NCBI Taxonomy" id="2512217"/>
    <lineage>
        <taxon>Bacteria</taxon>
        <taxon>Bacillati</taxon>
        <taxon>Actinomycetota</taxon>
        <taxon>Actinomycetes</taxon>
        <taxon>Propionibacteriales</taxon>
        <taxon>Kribbellaceae</taxon>
        <taxon>Kribbella</taxon>
    </lineage>
</organism>
<dbReference type="EMBL" id="SLWR01000015">
    <property type="protein sequence ID" value="TCO41617.1"/>
    <property type="molecule type" value="Genomic_DNA"/>
</dbReference>
<dbReference type="SUPFAM" id="SSF52980">
    <property type="entry name" value="Restriction endonuclease-like"/>
    <property type="match status" value="1"/>
</dbReference>
<accession>A0A4R2IBL6</accession>
<reference evidence="2 3" key="1">
    <citation type="journal article" date="2015" name="Stand. Genomic Sci.">
        <title>Genomic Encyclopedia of Bacterial and Archaeal Type Strains, Phase III: the genomes of soil and plant-associated and newly described type strains.</title>
        <authorList>
            <person name="Whitman W.B."/>
            <person name="Woyke T."/>
            <person name="Klenk H.P."/>
            <person name="Zhou Y."/>
            <person name="Lilburn T.G."/>
            <person name="Beck B.J."/>
            <person name="De Vos P."/>
            <person name="Vandamme P."/>
            <person name="Eisen J.A."/>
            <person name="Garrity G."/>
            <person name="Hugenholtz P."/>
            <person name="Kyrpides N.C."/>
        </authorList>
    </citation>
    <scope>NUCLEOTIDE SEQUENCE [LARGE SCALE GENOMIC DNA]</scope>
    <source>
        <strain evidence="2 3">VKM Ac-2541</strain>
    </source>
</reference>
<evidence type="ECO:0000313" key="2">
    <source>
        <dbReference type="EMBL" id="TCO41617.1"/>
    </source>
</evidence>
<keyword evidence="3" id="KW-1185">Reference proteome</keyword>
<name>A0A4R2IBL6_9ACTN</name>
<protein>
    <submittedName>
        <fullName evidence="2">Very-short-patch-repair endonuclease</fullName>
    </submittedName>
</protein>
<dbReference type="AlphaFoldDB" id="A0A4R2IBL6"/>
<dbReference type="GO" id="GO:0004519">
    <property type="term" value="F:endonuclease activity"/>
    <property type="evidence" value="ECO:0007669"/>
    <property type="project" value="UniProtKB-KW"/>
</dbReference>
<keyword evidence="2" id="KW-0540">Nuclease</keyword>
<keyword evidence="2" id="KW-0255">Endonuclease</keyword>
<dbReference type="InterPro" id="IPR007569">
    <property type="entry name" value="DUF559"/>
</dbReference>
<keyword evidence="2" id="KW-0378">Hydrolase</keyword>
<proteinExistence type="predicted"/>